<gene>
    <name evidence="1" type="ORF">ACX05_26390</name>
</gene>
<evidence type="ECO:0000313" key="1">
    <source>
        <dbReference type="EMBL" id="KOY19037.1"/>
    </source>
</evidence>
<reference evidence="1 2" key="1">
    <citation type="submission" date="2015-07" db="EMBL/GenBank/DDBJ databases">
        <title>Foodborne Vibrio parahaemolyticus Isolates.</title>
        <authorList>
            <person name="Ronholm J."/>
            <person name="Petronella N."/>
            <person name="Kenwell R."/>
            <person name="Banerjee S."/>
        </authorList>
    </citation>
    <scope>NUCLEOTIDE SEQUENCE [LARGE SCALE GENOMIC DNA]</scope>
    <source>
        <strain evidence="1 2">HS-06-05</strain>
    </source>
</reference>
<organism evidence="1 2">
    <name type="scientific">Vibrio parahaemolyticus</name>
    <dbReference type="NCBI Taxonomy" id="670"/>
    <lineage>
        <taxon>Bacteria</taxon>
        <taxon>Pseudomonadati</taxon>
        <taxon>Pseudomonadota</taxon>
        <taxon>Gammaproteobacteria</taxon>
        <taxon>Vibrionales</taxon>
        <taxon>Vibrionaceae</taxon>
        <taxon>Vibrio</taxon>
    </lineage>
</organism>
<evidence type="ECO:0000313" key="2">
    <source>
        <dbReference type="Proteomes" id="UP000037697"/>
    </source>
</evidence>
<accession>A0AAW3IMF1</accession>
<protein>
    <submittedName>
        <fullName evidence="1">Uncharacterized protein</fullName>
    </submittedName>
</protein>
<sequence>MLKVSFVILSFSNELFGVVSPFSAALSVPSGFSDRRFETAPDLSFSKHVKLVLANGNRFQIKALGLATNKAFKRDSQRLAVLV</sequence>
<name>A0AAW3IMF1_VIBPH</name>
<dbReference type="Proteomes" id="UP000037697">
    <property type="component" value="Unassembled WGS sequence"/>
</dbReference>
<dbReference type="EMBL" id="LIRS01000155">
    <property type="protein sequence ID" value="KOY19037.1"/>
    <property type="molecule type" value="Genomic_DNA"/>
</dbReference>
<dbReference type="AlphaFoldDB" id="A0AAW3IMF1"/>
<comment type="caution">
    <text evidence="1">The sequence shown here is derived from an EMBL/GenBank/DDBJ whole genome shotgun (WGS) entry which is preliminary data.</text>
</comment>
<proteinExistence type="predicted"/>